<dbReference type="CDD" id="cd05233">
    <property type="entry name" value="SDR_c"/>
    <property type="match status" value="1"/>
</dbReference>
<dbReference type="PANTHER" id="PTHR42879:SF2">
    <property type="entry name" value="3-OXOACYL-[ACYL-CARRIER-PROTEIN] REDUCTASE FABG"/>
    <property type="match status" value="1"/>
</dbReference>
<sequence>MKISNNYIPVPVKGKRILITDGTTGIGRAMAILLASQGARIMIFGRHQRSIDKTMMAIGDLETETECFSMLADVANKKDLDRIFYMVDCMFGGLDILINNFHTPFESKMEGTYEEWQYIINNNLLGYIACCNEAIKRMKSHQRGHIVNIGPIDADVQAKGNAVYVAAMAGIRGFNKHIRKEVNEHGLKVSLIDPGIVDSDMIMDGDVKLRKKMAAMEILKADDIAMTVMHCLSQPHTAISLPDNQSSVQSV</sequence>
<evidence type="ECO:0000256" key="2">
    <source>
        <dbReference type="RuleBase" id="RU000363"/>
    </source>
</evidence>
<dbReference type="OrthoDB" id="658698at2"/>
<dbReference type="PANTHER" id="PTHR42879">
    <property type="entry name" value="3-OXOACYL-(ACYL-CARRIER-PROTEIN) REDUCTASE"/>
    <property type="match status" value="1"/>
</dbReference>
<dbReference type="AlphaFoldDB" id="A0A1D7QJN3"/>
<evidence type="ECO:0000313" key="3">
    <source>
        <dbReference type="EMBL" id="AOM78871.1"/>
    </source>
</evidence>
<evidence type="ECO:0000313" key="4">
    <source>
        <dbReference type="Proteomes" id="UP000094313"/>
    </source>
</evidence>
<name>A0A1D7QJN3_9SPHI</name>
<organism evidence="3 4">
    <name type="scientific">Pedobacter steynii</name>
    <dbReference type="NCBI Taxonomy" id="430522"/>
    <lineage>
        <taxon>Bacteria</taxon>
        <taxon>Pseudomonadati</taxon>
        <taxon>Bacteroidota</taxon>
        <taxon>Sphingobacteriia</taxon>
        <taxon>Sphingobacteriales</taxon>
        <taxon>Sphingobacteriaceae</taxon>
        <taxon>Pedobacter</taxon>
    </lineage>
</organism>
<dbReference type="InterPro" id="IPR002347">
    <property type="entry name" value="SDR_fam"/>
</dbReference>
<dbReference type="KEGG" id="psty:BFS30_17860"/>
<dbReference type="RefSeq" id="WP_069380535.1">
    <property type="nucleotide sequence ID" value="NZ_CP017141.1"/>
</dbReference>
<dbReference type="PRINTS" id="PR00080">
    <property type="entry name" value="SDRFAMILY"/>
</dbReference>
<keyword evidence="4" id="KW-1185">Reference proteome</keyword>
<proteinExistence type="inferred from homology"/>
<dbReference type="InterPro" id="IPR036291">
    <property type="entry name" value="NAD(P)-bd_dom_sf"/>
</dbReference>
<dbReference type="SUPFAM" id="SSF51735">
    <property type="entry name" value="NAD(P)-binding Rossmann-fold domains"/>
    <property type="match status" value="1"/>
</dbReference>
<gene>
    <name evidence="3" type="ORF">BFS30_17860</name>
</gene>
<dbReference type="InterPro" id="IPR050259">
    <property type="entry name" value="SDR"/>
</dbReference>
<reference evidence="3 4" key="1">
    <citation type="submission" date="2016-08" db="EMBL/GenBank/DDBJ databases">
        <authorList>
            <person name="Seilhamer J.J."/>
        </authorList>
    </citation>
    <scope>NUCLEOTIDE SEQUENCE [LARGE SCALE GENOMIC DNA]</scope>
    <source>
        <strain evidence="3 4">DX4</strain>
    </source>
</reference>
<evidence type="ECO:0000256" key="1">
    <source>
        <dbReference type="ARBA" id="ARBA00006484"/>
    </source>
</evidence>
<protein>
    <submittedName>
        <fullName evidence="3">Oxidoreductase</fullName>
    </submittedName>
</protein>
<dbReference type="Gene3D" id="3.40.50.720">
    <property type="entry name" value="NAD(P)-binding Rossmann-like Domain"/>
    <property type="match status" value="1"/>
</dbReference>
<comment type="similarity">
    <text evidence="1 2">Belongs to the short-chain dehydrogenases/reductases (SDR) family.</text>
</comment>
<dbReference type="EMBL" id="CP017141">
    <property type="protein sequence ID" value="AOM78871.1"/>
    <property type="molecule type" value="Genomic_DNA"/>
</dbReference>
<dbReference type="Pfam" id="PF00106">
    <property type="entry name" value="adh_short"/>
    <property type="match status" value="1"/>
</dbReference>
<accession>A0A1D7QJN3</accession>
<dbReference type="PRINTS" id="PR00081">
    <property type="entry name" value="GDHRDH"/>
</dbReference>
<dbReference type="Proteomes" id="UP000094313">
    <property type="component" value="Chromosome"/>
</dbReference>